<protein>
    <submittedName>
        <fullName evidence="9">Cytochrome P450</fullName>
    </submittedName>
</protein>
<keyword evidence="7 8" id="KW-0503">Monooxygenase</keyword>
<organism evidence="9 10">
    <name type="scientific">Pseudonocardia eucalypti</name>
    <dbReference type="NCBI Taxonomy" id="648755"/>
    <lineage>
        <taxon>Bacteria</taxon>
        <taxon>Bacillati</taxon>
        <taxon>Actinomycetota</taxon>
        <taxon>Actinomycetes</taxon>
        <taxon>Pseudonocardiales</taxon>
        <taxon>Pseudonocardiaceae</taxon>
        <taxon>Pseudonocardia</taxon>
    </lineage>
</organism>
<evidence type="ECO:0000256" key="4">
    <source>
        <dbReference type="ARBA" id="ARBA00022723"/>
    </source>
</evidence>
<reference evidence="10" key="1">
    <citation type="journal article" date="2019" name="Int. J. Syst. Evol. Microbiol.">
        <title>The Global Catalogue of Microorganisms (GCM) 10K type strain sequencing project: providing services to taxonomists for standard genome sequencing and annotation.</title>
        <authorList>
            <consortium name="The Broad Institute Genomics Platform"/>
            <consortium name="The Broad Institute Genome Sequencing Center for Infectious Disease"/>
            <person name="Wu L."/>
            <person name="Ma J."/>
        </authorList>
    </citation>
    <scope>NUCLEOTIDE SEQUENCE [LARGE SCALE GENOMIC DNA]</scope>
    <source>
        <strain evidence="10">JCM 18303</strain>
    </source>
</reference>
<dbReference type="InterPro" id="IPR001128">
    <property type="entry name" value="Cyt_P450"/>
</dbReference>
<evidence type="ECO:0000313" key="10">
    <source>
        <dbReference type="Proteomes" id="UP001428817"/>
    </source>
</evidence>
<keyword evidence="6 8" id="KW-0408">Iron</keyword>
<evidence type="ECO:0000313" key="9">
    <source>
        <dbReference type="EMBL" id="GAA5175907.1"/>
    </source>
</evidence>
<evidence type="ECO:0000256" key="5">
    <source>
        <dbReference type="ARBA" id="ARBA00023002"/>
    </source>
</evidence>
<accession>A0ABP9RDX5</accession>
<evidence type="ECO:0000256" key="3">
    <source>
        <dbReference type="ARBA" id="ARBA00022617"/>
    </source>
</evidence>
<dbReference type="InterPro" id="IPR017972">
    <property type="entry name" value="Cyt_P450_CS"/>
</dbReference>
<evidence type="ECO:0000256" key="7">
    <source>
        <dbReference type="ARBA" id="ARBA00023033"/>
    </source>
</evidence>
<comment type="similarity">
    <text evidence="2 8">Belongs to the cytochrome P450 family.</text>
</comment>
<sequence>MVSVRTVSLPGSAGPPLLGHSAQVLRDPLRFYLDRYRRFGPVSRFNLVGHPSALAVGGDAAKVVLEGRDRCFASGAGWALWAGPFFPRSLVMLDFEEHLAHRALMEQVLTRDRIDGYLEQLHAVLAEDLATWPTSSNFRAQDAVRATVLRASVRVFMGGGLGAESGEIERAFLDCAAAAGATLRFEYPGSTWSRGLAGRRRLEELFVDRTPAVRARGGSDLFAVLSRATGLDGRGLSDEDVVNHMIFLLYASFDPVSIPLVTMIRYLAEYPEWQTQCRHESYALGNGRPGMAELDRLGSLDLVMRESLRLMPPVYALPNLAVRDTDVLGFEIPAGTVTVVAPLVNHRLPEYWPNPEVFDPERFAPHRREDRAHEYAWIPFGGGVHRCLGLHYGAVQMKAVMHQLLLRHRWRLARGHVPEVIWRGFARMRDGLPIELTRL</sequence>
<keyword evidence="3 8" id="KW-0349">Heme</keyword>
<evidence type="ECO:0000256" key="6">
    <source>
        <dbReference type="ARBA" id="ARBA00023004"/>
    </source>
</evidence>
<dbReference type="SUPFAM" id="SSF48264">
    <property type="entry name" value="Cytochrome P450"/>
    <property type="match status" value="1"/>
</dbReference>
<dbReference type="PRINTS" id="PR00465">
    <property type="entry name" value="EP450IV"/>
</dbReference>
<keyword evidence="4 8" id="KW-0479">Metal-binding</keyword>
<comment type="cofactor">
    <cofactor evidence="1">
        <name>heme</name>
        <dbReference type="ChEBI" id="CHEBI:30413"/>
    </cofactor>
</comment>
<keyword evidence="5 8" id="KW-0560">Oxidoreductase</keyword>
<dbReference type="PANTHER" id="PTHR24286">
    <property type="entry name" value="CYTOCHROME P450 26"/>
    <property type="match status" value="1"/>
</dbReference>
<dbReference type="PANTHER" id="PTHR24286:SF24">
    <property type="entry name" value="LANOSTEROL 14-ALPHA DEMETHYLASE"/>
    <property type="match status" value="1"/>
</dbReference>
<dbReference type="InterPro" id="IPR002403">
    <property type="entry name" value="Cyt_P450_E_grp-IV"/>
</dbReference>
<dbReference type="Pfam" id="PF00067">
    <property type="entry name" value="p450"/>
    <property type="match status" value="1"/>
</dbReference>
<evidence type="ECO:0000256" key="2">
    <source>
        <dbReference type="ARBA" id="ARBA00010617"/>
    </source>
</evidence>
<gene>
    <name evidence="9" type="ORF">GCM10023321_82920</name>
</gene>
<keyword evidence="10" id="KW-1185">Reference proteome</keyword>
<name>A0ABP9RDX5_9PSEU</name>
<evidence type="ECO:0000256" key="8">
    <source>
        <dbReference type="RuleBase" id="RU000461"/>
    </source>
</evidence>
<dbReference type="PROSITE" id="PS00086">
    <property type="entry name" value="CYTOCHROME_P450"/>
    <property type="match status" value="1"/>
</dbReference>
<proteinExistence type="inferred from homology"/>
<dbReference type="Proteomes" id="UP001428817">
    <property type="component" value="Unassembled WGS sequence"/>
</dbReference>
<comment type="caution">
    <text evidence="9">The sequence shown here is derived from an EMBL/GenBank/DDBJ whole genome shotgun (WGS) entry which is preliminary data.</text>
</comment>
<evidence type="ECO:0000256" key="1">
    <source>
        <dbReference type="ARBA" id="ARBA00001971"/>
    </source>
</evidence>
<dbReference type="Gene3D" id="1.10.630.10">
    <property type="entry name" value="Cytochrome P450"/>
    <property type="match status" value="1"/>
</dbReference>
<dbReference type="InterPro" id="IPR036396">
    <property type="entry name" value="Cyt_P450_sf"/>
</dbReference>
<dbReference type="EMBL" id="BAABJP010000068">
    <property type="protein sequence ID" value="GAA5175907.1"/>
    <property type="molecule type" value="Genomic_DNA"/>
</dbReference>